<evidence type="ECO:0000256" key="2">
    <source>
        <dbReference type="RuleBase" id="RU365003"/>
    </source>
</evidence>
<proteinExistence type="inferred from homology"/>
<dbReference type="Proteomes" id="UP000297245">
    <property type="component" value="Unassembled WGS sequence"/>
</dbReference>
<dbReference type="InterPro" id="IPR013919">
    <property type="entry name" value="Pex16"/>
</dbReference>
<dbReference type="GO" id="GO:0007031">
    <property type="term" value="P:peroxisome organization"/>
    <property type="evidence" value="ECO:0007669"/>
    <property type="project" value="UniProtKB-KW"/>
</dbReference>
<accession>A0A4S8MYX9</accession>
<keyword evidence="2" id="KW-0962">Peroxisome biogenesis</keyword>
<dbReference type="OrthoDB" id="2021143at2759"/>
<evidence type="ECO:0000313" key="4">
    <source>
        <dbReference type="EMBL" id="THV07744.1"/>
    </source>
</evidence>
<evidence type="ECO:0000256" key="3">
    <source>
        <dbReference type="SAM" id="MobiDB-lite"/>
    </source>
</evidence>
<dbReference type="Pfam" id="PF08610">
    <property type="entry name" value="Pex16"/>
    <property type="match status" value="1"/>
</dbReference>
<keyword evidence="2" id="KW-0576">Peroxisome</keyword>
<dbReference type="PANTHER" id="PTHR13299">
    <property type="entry name" value="PEROXISOMAL MEMBRANE PROTEIN PEX16"/>
    <property type="match status" value="1"/>
</dbReference>
<dbReference type="PANTHER" id="PTHR13299:SF0">
    <property type="entry name" value="PEROXISOMAL MEMBRANE PROTEIN PEX16"/>
    <property type="match status" value="1"/>
</dbReference>
<gene>
    <name evidence="4" type="ORF">K435DRAFT_742153</name>
</gene>
<dbReference type="EMBL" id="ML179037">
    <property type="protein sequence ID" value="THV07744.1"/>
    <property type="molecule type" value="Genomic_DNA"/>
</dbReference>
<organism evidence="4 5">
    <name type="scientific">Dendrothele bispora (strain CBS 962.96)</name>
    <dbReference type="NCBI Taxonomy" id="1314807"/>
    <lineage>
        <taxon>Eukaryota</taxon>
        <taxon>Fungi</taxon>
        <taxon>Dikarya</taxon>
        <taxon>Basidiomycota</taxon>
        <taxon>Agaricomycotina</taxon>
        <taxon>Agaricomycetes</taxon>
        <taxon>Agaricomycetidae</taxon>
        <taxon>Agaricales</taxon>
        <taxon>Agaricales incertae sedis</taxon>
        <taxon>Dendrothele</taxon>
    </lineage>
</organism>
<dbReference type="GO" id="GO:0005778">
    <property type="term" value="C:peroxisomal membrane"/>
    <property type="evidence" value="ECO:0007669"/>
    <property type="project" value="UniProtKB-SubCell"/>
</dbReference>
<keyword evidence="5" id="KW-1185">Reference proteome</keyword>
<feature type="region of interest" description="Disordered" evidence="3">
    <location>
        <begin position="157"/>
        <end position="202"/>
    </location>
</feature>
<evidence type="ECO:0000256" key="1">
    <source>
        <dbReference type="ARBA" id="ARBA00009505"/>
    </source>
</evidence>
<comment type="subcellular location">
    <subcellularLocation>
        <location evidence="2">Peroxisome membrane</location>
    </subcellularLocation>
</comment>
<reference evidence="4 5" key="1">
    <citation type="journal article" date="2019" name="Nat. Ecol. Evol.">
        <title>Megaphylogeny resolves global patterns of mushroom evolution.</title>
        <authorList>
            <person name="Varga T."/>
            <person name="Krizsan K."/>
            <person name="Foldi C."/>
            <person name="Dima B."/>
            <person name="Sanchez-Garcia M."/>
            <person name="Sanchez-Ramirez S."/>
            <person name="Szollosi G.J."/>
            <person name="Szarkandi J.G."/>
            <person name="Papp V."/>
            <person name="Albert L."/>
            <person name="Andreopoulos W."/>
            <person name="Angelini C."/>
            <person name="Antonin V."/>
            <person name="Barry K.W."/>
            <person name="Bougher N.L."/>
            <person name="Buchanan P."/>
            <person name="Buyck B."/>
            <person name="Bense V."/>
            <person name="Catcheside P."/>
            <person name="Chovatia M."/>
            <person name="Cooper J."/>
            <person name="Damon W."/>
            <person name="Desjardin D."/>
            <person name="Finy P."/>
            <person name="Geml J."/>
            <person name="Haridas S."/>
            <person name="Hughes K."/>
            <person name="Justo A."/>
            <person name="Karasinski D."/>
            <person name="Kautmanova I."/>
            <person name="Kiss B."/>
            <person name="Kocsube S."/>
            <person name="Kotiranta H."/>
            <person name="LaButti K.M."/>
            <person name="Lechner B.E."/>
            <person name="Liimatainen K."/>
            <person name="Lipzen A."/>
            <person name="Lukacs Z."/>
            <person name="Mihaltcheva S."/>
            <person name="Morgado L.N."/>
            <person name="Niskanen T."/>
            <person name="Noordeloos M.E."/>
            <person name="Ohm R.A."/>
            <person name="Ortiz-Santana B."/>
            <person name="Ovrebo C."/>
            <person name="Racz N."/>
            <person name="Riley R."/>
            <person name="Savchenko A."/>
            <person name="Shiryaev A."/>
            <person name="Soop K."/>
            <person name="Spirin V."/>
            <person name="Szebenyi C."/>
            <person name="Tomsovsky M."/>
            <person name="Tulloss R.E."/>
            <person name="Uehling J."/>
            <person name="Grigoriev I.V."/>
            <person name="Vagvolgyi C."/>
            <person name="Papp T."/>
            <person name="Martin F.M."/>
            <person name="Miettinen O."/>
            <person name="Hibbett D.S."/>
            <person name="Nagy L.G."/>
        </authorList>
    </citation>
    <scope>NUCLEOTIDE SEQUENCE [LARGE SCALE GENOMIC DNA]</scope>
    <source>
        <strain evidence="4 5">CBS 962.96</strain>
    </source>
</reference>
<comment type="similarity">
    <text evidence="1 2">Belongs to the peroxin-16 family.</text>
</comment>
<evidence type="ECO:0000313" key="5">
    <source>
        <dbReference type="Proteomes" id="UP000297245"/>
    </source>
</evidence>
<sequence>MSSSIARYESFLLNNVSTISTVESSLRSLTWFLPGRFKDAELASEALSAVLNMISMYHDTLLARITYSDPKFRPLIPFSLHTRFTKAWMDKNSIYKWAARMLETIRYTELVIEMGLRRKVSSRNRWRGIILLEFIKAFLRLLLLKITRRPLLSSSIPERDFDPTTIPPSNETSPTLAPSSPRSSPRATPDHLKNNNIPLDPHPILTTPPNESTESILNDYLLPKALDTSAVKPSTSLIRPLSSPQDWLSEILYILRPLVYATLLYRNRRSSKPLVTILAMELVARTLRRNPPPSAVLERSEYARRDRDIFWYLFRGSVWDTYTRPKLETLANRVSDTPVLGIFGVLLNDWIPLIDEYYYYTAP</sequence>
<feature type="compositionally biased region" description="Low complexity" evidence="3">
    <location>
        <begin position="172"/>
        <end position="187"/>
    </location>
</feature>
<name>A0A4S8MYX9_DENBC</name>
<dbReference type="AlphaFoldDB" id="A0A4S8MYX9"/>
<protein>
    <recommendedName>
        <fullName evidence="2">Peroxisomal membrane protein PEX16</fullName>
    </recommendedName>
</protein>